<reference evidence="2" key="1">
    <citation type="submission" date="2016-10" db="EMBL/GenBank/DDBJ databases">
        <authorList>
            <person name="Varghese N."/>
            <person name="Submissions S."/>
        </authorList>
    </citation>
    <scope>NUCLEOTIDE SEQUENCE [LARGE SCALE GENOMIC DNA]</scope>
    <source>
        <strain evidence="2">DSM 217</strain>
    </source>
</reference>
<sequence length="131" mass="13892">MQSDLDTIDRLTVANPEPQLIDRATRGRRLPMCTAHTPFSSIPALGEDVHMFAVQEGVRADFAIQIAGAQLNAGLNALRYALCGQAYTPESDSLWSAFYCIEGAAAVISALTLTVEAAVGDVEGQPQEVAA</sequence>
<evidence type="ECO:0000313" key="2">
    <source>
        <dbReference type="Proteomes" id="UP000198816"/>
    </source>
</evidence>
<dbReference type="AlphaFoldDB" id="A0A1H3DEN4"/>
<keyword evidence="2" id="KW-1185">Reference proteome</keyword>
<dbReference type="STRING" id="1058.SAMN05421783_14619"/>
<proteinExistence type="predicted"/>
<dbReference type="Proteomes" id="UP000198816">
    <property type="component" value="Unassembled WGS sequence"/>
</dbReference>
<protein>
    <submittedName>
        <fullName evidence="1">Uncharacterized protein</fullName>
    </submittedName>
</protein>
<name>A0A1H3DEN4_THIRO</name>
<evidence type="ECO:0000313" key="1">
    <source>
        <dbReference type="EMBL" id="SDX64154.1"/>
    </source>
</evidence>
<dbReference type="RefSeq" id="WP_093038382.1">
    <property type="nucleotide sequence ID" value="NZ_FNNZ01000046.1"/>
</dbReference>
<accession>A0A1H3DEN4</accession>
<dbReference type="EMBL" id="FNNZ01000046">
    <property type="protein sequence ID" value="SDX64154.1"/>
    <property type="molecule type" value="Genomic_DNA"/>
</dbReference>
<organism evidence="1 2">
    <name type="scientific">Thiocapsa roseopersicina</name>
    <dbReference type="NCBI Taxonomy" id="1058"/>
    <lineage>
        <taxon>Bacteria</taxon>
        <taxon>Pseudomonadati</taxon>
        <taxon>Pseudomonadota</taxon>
        <taxon>Gammaproteobacteria</taxon>
        <taxon>Chromatiales</taxon>
        <taxon>Chromatiaceae</taxon>
        <taxon>Thiocapsa</taxon>
    </lineage>
</organism>
<gene>
    <name evidence="1" type="ORF">SAMN05421783_14619</name>
</gene>